<comment type="caution">
    <text evidence="1">The sequence shown here is derived from an EMBL/GenBank/DDBJ whole genome shotgun (WGS) entry which is preliminary data.</text>
</comment>
<evidence type="ECO:0000313" key="1">
    <source>
        <dbReference type="EMBL" id="KAK8206836.1"/>
    </source>
</evidence>
<reference evidence="1" key="1">
    <citation type="submission" date="2024-02" db="EMBL/GenBank/DDBJ databases">
        <title>Metagenome Assembled Genome of Zalaria obscura JY119.</title>
        <authorList>
            <person name="Vighnesh L."/>
            <person name="Jagadeeshwari U."/>
            <person name="Venkata Ramana C."/>
            <person name="Sasikala C."/>
        </authorList>
    </citation>
    <scope>NUCLEOTIDE SEQUENCE</scope>
    <source>
        <strain evidence="1">JY119</strain>
    </source>
</reference>
<dbReference type="Proteomes" id="UP001320706">
    <property type="component" value="Unassembled WGS sequence"/>
</dbReference>
<sequence length="490" mass="54201">MASETRSHSRSNSSDTASSSGAGYQLILEHVLSYPGTYEMPLRTMYTLNCAPRAQPFPPQARNATSPPSTAGNSPTDPNFPWKGDQAAQQFACSLMTQMSQLPNQAASLPPSFITSFVRKCFAADLMHVDFPQSLTGLDYLKDLETRRRREVANALNRLGIRRETLGTTEDDISARYPGVLSWFRSLEDVERKIEALYTQLYVGLRRWILINELSLTPFNKHNCVAMLNTLYPPVSASQPTSKLTPTILKRQRDGFFKYIQGVEKSGPRILVNLMQQGKRQGEENGWPAVRATLDMYLQHANAIIGECLEIADMDDVAMSAATNSKRNGRKVDSGVSFNSNESRPSTSSSKDSFERPALRAKPSLNNMIRSGSTLEKIARELRNMGRKPAHVDEIMPSRAPTPSGPANASDNKSVFEGEAKKAKGLRKIRSLGALGNLRASNSSSASLPAVERKKGETPAFNVEEMKRQRLIYEAKQAKIQMTGMAMCPM</sequence>
<gene>
    <name evidence="1" type="ORF">M8818_004671</name>
</gene>
<name>A0ACC3SCL1_9PEZI</name>
<proteinExistence type="predicted"/>
<protein>
    <submittedName>
        <fullName evidence="1">Uncharacterized protein</fullName>
    </submittedName>
</protein>
<keyword evidence="2" id="KW-1185">Reference proteome</keyword>
<dbReference type="EMBL" id="JAMKPW020000022">
    <property type="protein sequence ID" value="KAK8206836.1"/>
    <property type="molecule type" value="Genomic_DNA"/>
</dbReference>
<evidence type="ECO:0000313" key="2">
    <source>
        <dbReference type="Proteomes" id="UP001320706"/>
    </source>
</evidence>
<accession>A0ACC3SCL1</accession>
<organism evidence="1 2">
    <name type="scientific">Zalaria obscura</name>
    <dbReference type="NCBI Taxonomy" id="2024903"/>
    <lineage>
        <taxon>Eukaryota</taxon>
        <taxon>Fungi</taxon>
        <taxon>Dikarya</taxon>
        <taxon>Ascomycota</taxon>
        <taxon>Pezizomycotina</taxon>
        <taxon>Dothideomycetes</taxon>
        <taxon>Dothideomycetidae</taxon>
        <taxon>Dothideales</taxon>
        <taxon>Zalariaceae</taxon>
        <taxon>Zalaria</taxon>
    </lineage>
</organism>